<accession>A0ACC0DCW6</accession>
<protein>
    <submittedName>
        <fullName evidence="1">Uncharacterized protein</fullName>
    </submittedName>
</protein>
<evidence type="ECO:0000313" key="2">
    <source>
        <dbReference type="Proteomes" id="UP001497680"/>
    </source>
</evidence>
<dbReference type="EMBL" id="MU394290">
    <property type="protein sequence ID" value="KAI6090598.1"/>
    <property type="molecule type" value="Genomic_DNA"/>
</dbReference>
<proteinExistence type="predicted"/>
<reference evidence="1 2" key="1">
    <citation type="journal article" date="2022" name="New Phytol.">
        <title>Ecological generalism drives hyperdiversity of secondary metabolite gene clusters in xylarialean endophytes.</title>
        <authorList>
            <person name="Franco M.E.E."/>
            <person name="Wisecaver J.H."/>
            <person name="Arnold A.E."/>
            <person name="Ju Y.M."/>
            <person name="Slot J.C."/>
            <person name="Ahrendt S."/>
            <person name="Moore L.P."/>
            <person name="Eastman K.E."/>
            <person name="Scott K."/>
            <person name="Konkel Z."/>
            <person name="Mondo S.J."/>
            <person name="Kuo A."/>
            <person name="Hayes R.D."/>
            <person name="Haridas S."/>
            <person name="Andreopoulos B."/>
            <person name="Riley R."/>
            <person name="LaButti K."/>
            <person name="Pangilinan J."/>
            <person name="Lipzen A."/>
            <person name="Amirebrahimi M."/>
            <person name="Yan J."/>
            <person name="Adam C."/>
            <person name="Keymanesh K."/>
            <person name="Ng V."/>
            <person name="Louie K."/>
            <person name="Northen T."/>
            <person name="Drula E."/>
            <person name="Henrissat B."/>
            <person name="Hsieh H.M."/>
            <person name="Youens-Clark K."/>
            <person name="Lutzoni F."/>
            <person name="Miadlikowska J."/>
            <person name="Eastwood D.C."/>
            <person name="Hamelin R.C."/>
            <person name="Grigoriev I.V."/>
            <person name="U'Ren J.M."/>
        </authorList>
    </citation>
    <scope>NUCLEOTIDE SEQUENCE [LARGE SCALE GENOMIC DNA]</scope>
    <source>
        <strain evidence="1 2">ER1909</strain>
    </source>
</reference>
<comment type="caution">
    <text evidence="1">The sequence shown here is derived from an EMBL/GenBank/DDBJ whole genome shotgun (WGS) entry which is preliminary data.</text>
</comment>
<evidence type="ECO:0000313" key="1">
    <source>
        <dbReference type="EMBL" id="KAI6090598.1"/>
    </source>
</evidence>
<name>A0ACC0DCW6_9PEZI</name>
<gene>
    <name evidence="1" type="ORF">F4821DRAFT_274767</name>
</gene>
<organism evidence="1 2">
    <name type="scientific">Hypoxylon rubiginosum</name>
    <dbReference type="NCBI Taxonomy" id="110542"/>
    <lineage>
        <taxon>Eukaryota</taxon>
        <taxon>Fungi</taxon>
        <taxon>Dikarya</taxon>
        <taxon>Ascomycota</taxon>
        <taxon>Pezizomycotina</taxon>
        <taxon>Sordariomycetes</taxon>
        <taxon>Xylariomycetidae</taxon>
        <taxon>Xylariales</taxon>
        <taxon>Hypoxylaceae</taxon>
        <taxon>Hypoxylon</taxon>
    </lineage>
</organism>
<dbReference type="Proteomes" id="UP001497680">
    <property type="component" value="Unassembled WGS sequence"/>
</dbReference>
<sequence length="399" mass="46236">MFNPENNLLAPLVPSDPALKLIYEKNKKSLLLRIPLEVRLKIYEYAICEEDYIYPMQIRAGVTKGMMCNAPPNGWHGQLPSAHIVVYPTLKTRICRQTYYELESTALFYQVNTFAFLELAELHKFLSTLTVHSRHNLRNIRIQYHLYKDYKVRTQSMERFHMPDKHREVAYITTLLSDCQQLQQLCLDVESQSFSDLNPSQTRSYARGQATRLFSRVVAIDTLGHGLYGDQEPWERVWPGDSLVYHLRQFRQFRLIAHFPCIRGGIDQDSEDPTLFHKDLKATIDLTGEPDRHGAEPLYEVNNRFYRFIQSQKFQERVRITREAVAKWKQDGMSKSTLAFPLPADRQAELEEASDNAWVPTPGYTRTNQAQKADENLPLPGALPSLDSRYPLGVRLMPS</sequence>
<keyword evidence="2" id="KW-1185">Reference proteome</keyword>